<dbReference type="FunCoup" id="E0W0M3">
    <property type="interactions" value="1206"/>
</dbReference>
<dbReference type="InParanoid" id="E0W0M3"/>
<dbReference type="PANTHER" id="PTHR45998">
    <property type="entry name" value="SERINE/THREONINE-PROTEIN KINASE 16"/>
    <property type="match status" value="1"/>
</dbReference>
<dbReference type="Pfam" id="PF00069">
    <property type="entry name" value="Pkinase"/>
    <property type="match status" value="1"/>
</dbReference>
<dbReference type="PROSITE" id="PS50011">
    <property type="entry name" value="PROTEIN_KINASE_DOM"/>
    <property type="match status" value="1"/>
</dbReference>
<reference evidence="13" key="3">
    <citation type="submission" date="2021-02" db="UniProtKB">
        <authorList>
            <consortium name="EnsemblMetazoa"/>
        </authorList>
    </citation>
    <scope>IDENTIFICATION</scope>
    <source>
        <strain evidence="13">USDA</strain>
    </source>
</reference>
<evidence type="ECO:0000313" key="14">
    <source>
        <dbReference type="Proteomes" id="UP000009046"/>
    </source>
</evidence>
<dbReference type="PANTHER" id="PTHR45998:SF2">
    <property type="entry name" value="SERINE_THREONINE-PROTEIN KINASE 16"/>
    <property type="match status" value="1"/>
</dbReference>
<keyword evidence="2 10" id="KW-0723">Serine/threonine-protein kinase</keyword>
<name>E0W0M3_PEDHC</name>
<evidence type="ECO:0000256" key="5">
    <source>
        <dbReference type="ARBA" id="ARBA00022777"/>
    </source>
</evidence>
<evidence type="ECO:0000259" key="11">
    <source>
        <dbReference type="PROSITE" id="PS50011"/>
    </source>
</evidence>
<comment type="similarity">
    <text evidence="10">Belongs to the protein kinase superfamily.</text>
</comment>
<dbReference type="CTD" id="8234698"/>
<dbReference type="InterPro" id="IPR000719">
    <property type="entry name" value="Prot_kinase_dom"/>
</dbReference>
<keyword evidence="3 12" id="KW-0808">Transferase</keyword>
<dbReference type="InterPro" id="IPR052239">
    <property type="entry name" value="Ser/Thr-specific_kinases"/>
</dbReference>
<dbReference type="AlphaFoldDB" id="E0W0M3"/>
<proteinExistence type="inferred from homology"/>
<evidence type="ECO:0000256" key="4">
    <source>
        <dbReference type="ARBA" id="ARBA00022741"/>
    </source>
</evidence>
<dbReference type="Proteomes" id="UP000009046">
    <property type="component" value="Unassembled WGS sequence"/>
</dbReference>
<dbReference type="PROSITE" id="PS00107">
    <property type="entry name" value="PROTEIN_KINASE_ATP"/>
    <property type="match status" value="1"/>
</dbReference>
<keyword evidence="14" id="KW-1185">Reference proteome</keyword>
<evidence type="ECO:0000313" key="12">
    <source>
        <dbReference type="EMBL" id="EEB19179.1"/>
    </source>
</evidence>
<dbReference type="InterPro" id="IPR011009">
    <property type="entry name" value="Kinase-like_dom_sf"/>
</dbReference>
<dbReference type="GO" id="GO:0004674">
    <property type="term" value="F:protein serine/threonine kinase activity"/>
    <property type="evidence" value="ECO:0007669"/>
    <property type="project" value="UniProtKB-KW"/>
</dbReference>
<dbReference type="HOGENOM" id="CLU_000288_109_2_1"/>
<evidence type="ECO:0000256" key="7">
    <source>
        <dbReference type="ARBA" id="ARBA00047899"/>
    </source>
</evidence>
<dbReference type="SUPFAM" id="SSF56112">
    <property type="entry name" value="Protein kinase-like (PK-like)"/>
    <property type="match status" value="1"/>
</dbReference>
<organism>
    <name type="scientific">Pediculus humanus subsp. corporis</name>
    <name type="common">Body louse</name>
    <dbReference type="NCBI Taxonomy" id="121224"/>
    <lineage>
        <taxon>Eukaryota</taxon>
        <taxon>Metazoa</taxon>
        <taxon>Ecdysozoa</taxon>
        <taxon>Arthropoda</taxon>
        <taxon>Hexapoda</taxon>
        <taxon>Insecta</taxon>
        <taxon>Pterygota</taxon>
        <taxon>Neoptera</taxon>
        <taxon>Paraneoptera</taxon>
        <taxon>Psocodea</taxon>
        <taxon>Troctomorpha</taxon>
        <taxon>Phthiraptera</taxon>
        <taxon>Anoplura</taxon>
        <taxon>Pediculidae</taxon>
        <taxon>Pediculus</taxon>
    </lineage>
</organism>
<dbReference type="VEuPathDB" id="VectorBase:PHUM559460"/>
<dbReference type="GO" id="GO:0005794">
    <property type="term" value="C:Golgi apparatus"/>
    <property type="evidence" value="ECO:0007669"/>
    <property type="project" value="TreeGrafter"/>
</dbReference>
<dbReference type="GeneID" id="8234698"/>
<evidence type="ECO:0000256" key="3">
    <source>
        <dbReference type="ARBA" id="ARBA00022679"/>
    </source>
</evidence>
<dbReference type="OMA" id="AMHQYKV"/>
<dbReference type="Gene3D" id="1.10.510.10">
    <property type="entry name" value="Transferase(Phosphotransferase) domain 1"/>
    <property type="match status" value="1"/>
</dbReference>
<dbReference type="SMART" id="SM00220">
    <property type="entry name" value="S_TKc"/>
    <property type="match status" value="1"/>
</dbReference>
<dbReference type="eggNOG" id="KOG2345">
    <property type="taxonomic scope" value="Eukaryota"/>
</dbReference>
<evidence type="ECO:0000256" key="2">
    <source>
        <dbReference type="ARBA" id="ARBA00022527"/>
    </source>
</evidence>
<gene>
    <name evidence="13" type="primary">8234698</name>
    <name evidence="12" type="ORF">Phum_PHUM559460</name>
</gene>
<dbReference type="RefSeq" id="XP_002431917.1">
    <property type="nucleotide sequence ID" value="XM_002431872.1"/>
</dbReference>
<feature type="binding site" evidence="9">
    <location>
        <position position="57"/>
    </location>
    <ligand>
        <name>ATP</name>
        <dbReference type="ChEBI" id="CHEBI:30616"/>
    </ligand>
</feature>
<reference evidence="12" key="1">
    <citation type="submission" date="2007-04" db="EMBL/GenBank/DDBJ databases">
        <title>Annotation of Pediculus humanus corporis strain USDA.</title>
        <authorList>
            <person name="Kirkness E."/>
            <person name="Hannick L."/>
            <person name="Hass B."/>
            <person name="Bruggner R."/>
            <person name="Lawson D."/>
            <person name="Bidwell S."/>
            <person name="Joardar V."/>
            <person name="Caler E."/>
            <person name="Walenz B."/>
            <person name="Inman J."/>
            <person name="Schobel S."/>
            <person name="Galinsky K."/>
            <person name="Amedeo P."/>
            <person name="Strausberg R."/>
        </authorList>
    </citation>
    <scope>NUCLEOTIDE SEQUENCE</scope>
    <source>
        <strain evidence="12">USDA</strain>
    </source>
</reference>
<dbReference type="STRING" id="121224.E0W0M3"/>
<dbReference type="OrthoDB" id="248923at2759"/>
<evidence type="ECO:0000256" key="10">
    <source>
        <dbReference type="RuleBase" id="RU000304"/>
    </source>
</evidence>
<sequence length="316" mass="35706">MNSGIFSFLKNSCFCGQETIIVKSKKYYVKDVIGDGGFSTVYVAESSYNKRLYAIKKIICHSLDDQAVALNEIKGHEKVQHEYVIELIDYEIIGSPDPVKNLTSQLYLVLPFYRRGTLHHELEKRAAWKKPFEPIEALNLFLKICSGVRAFHKLDPPIAHRDIKTANILLDVDDTPIIMDLGSTAIARVNVENLVEAQNLQDLAAERCSMPYRAPELFNVEKNTTVNEKTDVWSLGCVLYAICFYKSPYDIIYEKGDSVALAVLNGKITFPENHIYGETMENLIMNLLNVNPKHRPDIDGVIEKVENALKSYSGVV</sequence>
<feature type="domain" description="Protein kinase" evidence="11">
    <location>
        <begin position="27"/>
        <end position="309"/>
    </location>
</feature>
<protein>
    <recommendedName>
        <fullName evidence="1">non-specific serine/threonine protein kinase</fullName>
        <ecNumber evidence="1">2.7.11.1</ecNumber>
    </recommendedName>
</protein>
<reference evidence="12" key="2">
    <citation type="submission" date="2007-04" db="EMBL/GenBank/DDBJ databases">
        <title>The genome of the human body louse.</title>
        <authorList>
            <consortium name="The Human Body Louse Genome Consortium"/>
            <person name="Kirkness E."/>
            <person name="Walenz B."/>
            <person name="Hass B."/>
            <person name="Bruggner R."/>
            <person name="Strausberg R."/>
        </authorList>
    </citation>
    <scope>NUCLEOTIDE SEQUENCE</scope>
    <source>
        <strain evidence="12">USDA</strain>
    </source>
</reference>
<dbReference type="EMBL" id="AAZO01006794">
    <property type="status" value="NOT_ANNOTATED_CDS"/>
    <property type="molecule type" value="Genomic_DNA"/>
</dbReference>
<dbReference type="PROSITE" id="PS00108">
    <property type="entry name" value="PROTEIN_KINASE_ST"/>
    <property type="match status" value="1"/>
</dbReference>
<comment type="catalytic activity">
    <reaction evidence="8">
        <text>L-seryl-[protein] + ATP = O-phospho-L-seryl-[protein] + ADP + H(+)</text>
        <dbReference type="Rhea" id="RHEA:17989"/>
        <dbReference type="Rhea" id="RHEA-COMP:9863"/>
        <dbReference type="Rhea" id="RHEA-COMP:11604"/>
        <dbReference type="ChEBI" id="CHEBI:15378"/>
        <dbReference type="ChEBI" id="CHEBI:29999"/>
        <dbReference type="ChEBI" id="CHEBI:30616"/>
        <dbReference type="ChEBI" id="CHEBI:83421"/>
        <dbReference type="ChEBI" id="CHEBI:456216"/>
        <dbReference type="EC" id="2.7.11.1"/>
    </reaction>
</comment>
<evidence type="ECO:0000256" key="6">
    <source>
        <dbReference type="ARBA" id="ARBA00022840"/>
    </source>
</evidence>
<dbReference type="InterPro" id="IPR008271">
    <property type="entry name" value="Ser/Thr_kinase_AS"/>
</dbReference>
<evidence type="ECO:0000256" key="8">
    <source>
        <dbReference type="ARBA" id="ARBA00048679"/>
    </source>
</evidence>
<dbReference type="InterPro" id="IPR017441">
    <property type="entry name" value="Protein_kinase_ATP_BS"/>
</dbReference>
<dbReference type="EC" id="2.7.11.1" evidence="1"/>
<dbReference type="KEGG" id="phu:Phum_PHUM559460"/>
<keyword evidence="5 12" id="KW-0418">Kinase</keyword>
<evidence type="ECO:0000313" key="13">
    <source>
        <dbReference type="EnsemblMetazoa" id="PHUM559460-PA"/>
    </source>
</evidence>
<comment type="catalytic activity">
    <reaction evidence="7">
        <text>L-threonyl-[protein] + ATP = O-phospho-L-threonyl-[protein] + ADP + H(+)</text>
        <dbReference type="Rhea" id="RHEA:46608"/>
        <dbReference type="Rhea" id="RHEA-COMP:11060"/>
        <dbReference type="Rhea" id="RHEA-COMP:11605"/>
        <dbReference type="ChEBI" id="CHEBI:15378"/>
        <dbReference type="ChEBI" id="CHEBI:30013"/>
        <dbReference type="ChEBI" id="CHEBI:30616"/>
        <dbReference type="ChEBI" id="CHEBI:61977"/>
        <dbReference type="ChEBI" id="CHEBI:456216"/>
        <dbReference type="EC" id="2.7.11.1"/>
    </reaction>
</comment>
<dbReference type="GO" id="GO:0005524">
    <property type="term" value="F:ATP binding"/>
    <property type="evidence" value="ECO:0007669"/>
    <property type="project" value="UniProtKB-UniRule"/>
</dbReference>
<evidence type="ECO:0000256" key="9">
    <source>
        <dbReference type="PROSITE-ProRule" id="PRU10141"/>
    </source>
</evidence>
<evidence type="ECO:0000256" key="1">
    <source>
        <dbReference type="ARBA" id="ARBA00012513"/>
    </source>
</evidence>
<dbReference type="EMBL" id="DS235861">
    <property type="protein sequence ID" value="EEB19179.1"/>
    <property type="molecule type" value="Genomic_DNA"/>
</dbReference>
<keyword evidence="6 9" id="KW-0067">ATP-binding</keyword>
<dbReference type="EnsemblMetazoa" id="PHUM559460-RA">
    <property type="protein sequence ID" value="PHUM559460-PA"/>
    <property type="gene ID" value="PHUM559460"/>
</dbReference>
<keyword evidence="4 9" id="KW-0547">Nucleotide-binding</keyword>
<accession>E0W0M3</accession>